<dbReference type="Proteomes" id="UP000241788">
    <property type="component" value="Unassembled WGS sequence"/>
</dbReference>
<dbReference type="STRING" id="1604334.SAMN05421546_1156"/>
<dbReference type="SUPFAM" id="SSF109604">
    <property type="entry name" value="HD-domain/PDEase-like"/>
    <property type="match status" value="1"/>
</dbReference>
<keyword evidence="3" id="KW-1185">Reference proteome</keyword>
<organism evidence="2 3">
    <name type="scientific">Solilutibacter tolerans</name>
    <dbReference type="NCBI Taxonomy" id="1604334"/>
    <lineage>
        <taxon>Bacteria</taxon>
        <taxon>Pseudomonadati</taxon>
        <taxon>Pseudomonadota</taxon>
        <taxon>Gammaproteobacteria</taxon>
        <taxon>Lysobacterales</taxon>
        <taxon>Lysobacteraceae</taxon>
        <taxon>Solilutibacter</taxon>
    </lineage>
</organism>
<protein>
    <submittedName>
        <fullName evidence="2">HD domain-containing protein</fullName>
    </submittedName>
</protein>
<evidence type="ECO:0000259" key="1">
    <source>
        <dbReference type="Pfam" id="PF01966"/>
    </source>
</evidence>
<dbReference type="AlphaFoldDB" id="A0A1N6S1I2"/>
<dbReference type="RefSeq" id="WP_165688560.1">
    <property type="nucleotide sequence ID" value="NZ_FTLW01000002.1"/>
</dbReference>
<accession>A0A1N6S1I2</accession>
<dbReference type="InterPro" id="IPR006674">
    <property type="entry name" value="HD_domain"/>
</dbReference>
<evidence type="ECO:0000313" key="3">
    <source>
        <dbReference type="Proteomes" id="UP000241788"/>
    </source>
</evidence>
<sequence length="292" mass="32251">MTPNSLAGLLVRRTFGVVLDPSEALLPGAVESVVDVAINRGTHKLTVPGAQAQQVLATGALAVFDLLTCELPSDQKALRMVVEARVCPKLDPYDHLPREHCPIDGLMQVTLDLVDVISTNPIWRFVRDVLARRDVYWGFWQMRASARHHHDYAGGLALHSLQVARDLAAQGGLDDSERDLLIAGGLLHDIGKVWSYQPNMFLTAEARALGHEQVGLVRLSSELANLEVEYPNGAYAMRLLLGGARGYRPDGTRPSSLLARLKACDQYSCERDFGNTTRKDRSWIPKPWNPVD</sequence>
<dbReference type="Gene3D" id="1.10.3210.10">
    <property type="entry name" value="Hypothetical protein af1432"/>
    <property type="match status" value="1"/>
</dbReference>
<gene>
    <name evidence="2" type="ORF">SAMN05421546_1156</name>
</gene>
<evidence type="ECO:0000313" key="2">
    <source>
        <dbReference type="EMBL" id="SIQ34925.1"/>
    </source>
</evidence>
<name>A0A1N6S1I2_9GAMM</name>
<dbReference type="InterPro" id="IPR003607">
    <property type="entry name" value="HD/PDEase_dom"/>
</dbReference>
<dbReference type="EMBL" id="FTLW01000002">
    <property type="protein sequence ID" value="SIQ34925.1"/>
    <property type="molecule type" value="Genomic_DNA"/>
</dbReference>
<proteinExistence type="predicted"/>
<feature type="domain" description="HD" evidence="1">
    <location>
        <begin position="159"/>
        <end position="228"/>
    </location>
</feature>
<dbReference type="CDD" id="cd00077">
    <property type="entry name" value="HDc"/>
    <property type="match status" value="1"/>
</dbReference>
<reference evidence="3" key="1">
    <citation type="submission" date="2017-01" db="EMBL/GenBank/DDBJ databases">
        <authorList>
            <person name="Varghese N."/>
            <person name="Submissions S."/>
        </authorList>
    </citation>
    <scope>NUCLEOTIDE SEQUENCE [LARGE SCALE GENOMIC DNA]</scope>
    <source>
        <strain evidence="3">UM1</strain>
    </source>
</reference>
<dbReference type="Pfam" id="PF01966">
    <property type="entry name" value="HD"/>
    <property type="match status" value="1"/>
</dbReference>